<feature type="chain" id="PRO_5026922286" evidence="1">
    <location>
        <begin position="16"/>
        <end position="87"/>
    </location>
</feature>
<reference evidence="3" key="1">
    <citation type="submission" date="2020-01" db="EMBL/GenBank/DDBJ databases">
        <title>Draft genome sequence of the Termite Coptotermes fromosanus.</title>
        <authorList>
            <person name="Itakura S."/>
            <person name="Yosikawa Y."/>
            <person name="Umezawa K."/>
        </authorList>
    </citation>
    <scope>NUCLEOTIDE SEQUENCE [LARGE SCALE GENOMIC DNA]</scope>
</reference>
<organism evidence="2 3">
    <name type="scientific">Coptotermes formosanus</name>
    <name type="common">Formosan subterranean termite</name>
    <dbReference type="NCBI Taxonomy" id="36987"/>
    <lineage>
        <taxon>Eukaryota</taxon>
        <taxon>Metazoa</taxon>
        <taxon>Ecdysozoa</taxon>
        <taxon>Arthropoda</taxon>
        <taxon>Hexapoda</taxon>
        <taxon>Insecta</taxon>
        <taxon>Pterygota</taxon>
        <taxon>Neoptera</taxon>
        <taxon>Polyneoptera</taxon>
        <taxon>Dictyoptera</taxon>
        <taxon>Blattodea</taxon>
        <taxon>Blattoidea</taxon>
        <taxon>Termitoidae</taxon>
        <taxon>Rhinotermitidae</taxon>
        <taxon>Coptotermes</taxon>
    </lineage>
</organism>
<evidence type="ECO:0000313" key="2">
    <source>
        <dbReference type="EMBL" id="GFG40232.1"/>
    </source>
</evidence>
<dbReference type="OrthoDB" id="437922at2759"/>
<dbReference type="InterPro" id="IPR012162">
    <property type="entry name" value="PNPase"/>
</dbReference>
<accession>A0A6L2Q9G9</accession>
<proteinExistence type="predicted"/>
<dbReference type="SUPFAM" id="SSF54211">
    <property type="entry name" value="Ribosomal protein S5 domain 2-like"/>
    <property type="match status" value="1"/>
</dbReference>
<evidence type="ECO:0000256" key="1">
    <source>
        <dbReference type="SAM" id="SignalP"/>
    </source>
</evidence>
<dbReference type="GO" id="GO:0005829">
    <property type="term" value="C:cytosol"/>
    <property type="evidence" value="ECO:0007669"/>
    <property type="project" value="TreeGrafter"/>
</dbReference>
<dbReference type="GO" id="GO:0005739">
    <property type="term" value="C:mitochondrion"/>
    <property type="evidence" value="ECO:0007669"/>
    <property type="project" value="TreeGrafter"/>
</dbReference>
<dbReference type="GO" id="GO:0004654">
    <property type="term" value="F:polyribonucleotide nucleotidyltransferase activity"/>
    <property type="evidence" value="ECO:0007669"/>
    <property type="project" value="InterPro"/>
</dbReference>
<keyword evidence="3" id="KW-1185">Reference proteome</keyword>
<dbReference type="PANTHER" id="PTHR11252">
    <property type="entry name" value="POLYRIBONUCLEOTIDE NUCLEOTIDYLTRANSFERASE"/>
    <property type="match status" value="1"/>
</dbReference>
<dbReference type="InterPro" id="IPR027408">
    <property type="entry name" value="PNPase/RNase_PH_dom_sf"/>
</dbReference>
<gene>
    <name evidence="2" type="ORF">Cfor_09820</name>
</gene>
<feature type="signal peptide" evidence="1">
    <location>
        <begin position="1"/>
        <end position="15"/>
    </location>
</feature>
<comment type="caution">
    <text evidence="2">The sequence shown here is derived from an EMBL/GenBank/DDBJ whole genome shotgun (WGS) entry which is preliminary data.</text>
</comment>
<dbReference type="InterPro" id="IPR020568">
    <property type="entry name" value="Ribosomal_Su5_D2-typ_SF"/>
</dbReference>
<name>A0A6L2Q9G9_COPFO</name>
<dbReference type="GO" id="GO:0000965">
    <property type="term" value="P:mitochondrial RNA 3'-end processing"/>
    <property type="evidence" value="ECO:0007669"/>
    <property type="project" value="TreeGrafter"/>
</dbReference>
<dbReference type="GO" id="GO:0003723">
    <property type="term" value="F:RNA binding"/>
    <property type="evidence" value="ECO:0007669"/>
    <property type="project" value="InterPro"/>
</dbReference>
<sequence length="87" mass="9470">MLLGVVLMIYTPVQGIPISNIDKAVGCADLWFFMEVGRVGPAGRRELGHGALAEKGLRSVVPSDFPFTIRLTSEVLESNGRSMYEDS</sequence>
<dbReference type="Gene3D" id="3.30.230.70">
    <property type="entry name" value="GHMP Kinase, N-terminal domain"/>
    <property type="match status" value="1"/>
</dbReference>
<keyword evidence="1" id="KW-0732">Signal</keyword>
<dbReference type="GO" id="GO:0000958">
    <property type="term" value="P:mitochondrial mRNA catabolic process"/>
    <property type="evidence" value="ECO:0007669"/>
    <property type="project" value="TreeGrafter"/>
</dbReference>
<dbReference type="GO" id="GO:0000175">
    <property type="term" value="F:3'-5'-RNA exonuclease activity"/>
    <property type="evidence" value="ECO:0007669"/>
    <property type="project" value="TreeGrafter"/>
</dbReference>
<evidence type="ECO:0000313" key="3">
    <source>
        <dbReference type="Proteomes" id="UP000502823"/>
    </source>
</evidence>
<dbReference type="InParanoid" id="A0A6L2Q9G9"/>
<dbReference type="AlphaFoldDB" id="A0A6L2Q9G9"/>
<protein>
    <submittedName>
        <fullName evidence="2">Uncharacterized protein</fullName>
    </submittedName>
</protein>
<dbReference type="Proteomes" id="UP000502823">
    <property type="component" value="Unassembled WGS sequence"/>
</dbReference>
<dbReference type="PANTHER" id="PTHR11252:SF0">
    <property type="entry name" value="POLYRIBONUCLEOTIDE NUCLEOTIDYLTRANSFERASE 1, MITOCHONDRIAL"/>
    <property type="match status" value="1"/>
</dbReference>
<dbReference type="EMBL" id="BLKM01001619">
    <property type="protein sequence ID" value="GFG40232.1"/>
    <property type="molecule type" value="Genomic_DNA"/>
</dbReference>